<gene>
    <name evidence="2" type="ORF">ENJ61_03185</name>
</gene>
<accession>A0A7C5L705</accession>
<name>A0A7C5L705_AQUAO</name>
<evidence type="ECO:0000256" key="1">
    <source>
        <dbReference type="SAM" id="SignalP"/>
    </source>
</evidence>
<dbReference type="InterPro" id="IPR011250">
    <property type="entry name" value="OMP/PagP_B-barrel"/>
</dbReference>
<evidence type="ECO:0008006" key="3">
    <source>
        <dbReference type="Google" id="ProtNLM"/>
    </source>
</evidence>
<dbReference type="EMBL" id="DRNB01000118">
    <property type="protein sequence ID" value="HHJ63888.1"/>
    <property type="molecule type" value="Genomic_DNA"/>
</dbReference>
<feature type="signal peptide" evidence="1">
    <location>
        <begin position="1"/>
        <end position="18"/>
    </location>
</feature>
<dbReference type="AlphaFoldDB" id="A0A7C5L705"/>
<dbReference type="SUPFAM" id="SSF56925">
    <property type="entry name" value="OMPA-like"/>
    <property type="match status" value="1"/>
</dbReference>
<feature type="chain" id="PRO_5027892224" description="Outer membrane protein beta-barrel domain-containing protein" evidence="1">
    <location>
        <begin position="19"/>
        <end position="187"/>
    </location>
</feature>
<protein>
    <recommendedName>
        <fullName evidence="3">Outer membrane protein beta-barrel domain-containing protein</fullName>
    </recommendedName>
</protein>
<reference evidence="2" key="1">
    <citation type="journal article" date="2020" name="mSystems">
        <title>Genome- and Community-Level Interaction Insights into Carbon Utilization and Element Cycling Functions of Hydrothermarchaeota in Hydrothermal Sediment.</title>
        <authorList>
            <person name="Zhou Z."/>
            <person name="Liu Y."/>
            <person name="Xu W."/>
            <person name="Pan J."/>
            <person name="Luo Z.H."/>
            <person name="Li M."/>
        </authorList>
    </citation>
    <scope>NUCLEOTIDE SEQUENCE [LARGE SCALE GENOMIC DNA]</scope>
    <source>
        <strain evidence="2">HyVt-501</strain>
    </source>
</reference>
<keyword evidence="1" id="KW-0732">Signal</keyword>
<proteinExistence type="predicted"/>
<organism evidence="2">
    <name type="scientific">Aquifex aeolicus</name>
    <dbReference type="NCBI Taxonomy" id="63363"/>
    <lineage>
        <taxon>Bacteria</taxon>
        <taxon>Pseudomonadati</taxon>
        <taxon>Aquificota</taxon>
        <taxon>Aquificia</taxon>
        <taxon>Aquificales</taxon>
        <taxon>Aquificaceae</taxon>
        <taxon>Aquifex</taxon>
    </lineage>
</organism>
<sequence>MKKTAGALIFALSTPLMALEIGVKVGSANVIWKDGDYTPLDLYASVYLESLSDMTPVFKAGPSVEILYGRKSLGIFDCWDYGLCRLDFTVTGFELNAKAAVTPVPMFDVFGGAGVSYGRFGLDASDFYTGNPVGTLGDEYGTGFQAFGGAQANFGVFGVGMEYKRKWVNTESVNGISSYTLNLSLKF</sequence>
<comment type="caution">
    <text evidence="2">The sequence shown here is derived from an EMBL/GenBank/DDBJ whole genome shotgun (WGS) entry which is preliminary data.</text>
</comment>
<evidence type="ECO:0000313" key="2">
    <source>
        <dbReference type="EMBL" id="HHJ63888.1"/>
    </source>
</evidence>
<dbReference type="Proteomes" id="UP000885792">
    <property type="component" value="Unassembled WGS sequence"/>
</dbReference>